<protein>
    <submittedName>
        <fullName evidence="3">DUF5658 family protein</fullName>
    </submittedName>
</protein>
<keyword evidence="1" id="KW-0472">Membrane</keyword>
<dbReference type="EMBL" id="CP121687">
    <property type="protein sequence ID" value="WZL70294.1"/>
    <property type="molecule type" value="Genomic_DNA"/>
</dbReference>
<evidence type="ECO:0000256" key="1">
    <source>
        <dbReference type="SAM" id="Phobius"/>
    </source>
</evidence>
<feature type="domain" description="DUF5658" evidence="2">
    <location>
        <begin position="18"/>
        <end position="110"/>
    </location>
</feature>
<feature type="transmembrane region" description="Helical" evidence="1">
    <location>
        <begin position="95"/>
        <end position="116"/>
    </location>
</feature>
<keyword evidence="1" id="KW-0812">Transmembrane</keyword>
<sequence>MKEDAQNISIYDAKKYFIFISILNIADMFLTLVATINEYGKEINPLLSNIVNDVPLFIVIKGIMPTLLLATVYLRLKKGKIEDIKNSIKYLRFCYFWYIIILSSHFIWILTVISGFSNL</sequence>
<feature type="transmembrane region" description="Helical" evidence="1">
    <location>
        <begin position="56"/>
        <end position="74"/>
    </location>
</feature>
<feature type="transmembrane region" description="Helical" evidence="1">
    <location>
        <begin position="16"/>
        <end position="36"/>
    </location>
</feature>
<accession>A0ABZ2Y762</accession>
<name>A0ABZ2Y762_9FIRM</name>
<keyword evidence="4" id="KW-1185">Reference proteome</keyword>
<dbReference type="InterPro" id="IPR043717">
    <property type="entry name" value="DUF5658"/>
</dbReference>
<evidence type="ECO:0000313" key="3">
    <source>
        <dbReference type="EMBL" id="WZL70294.1"/>
    </source>
</evidence>
<proteinExistence type="predicted"/>
<keyword evidence="1" id="KW-1133">Transmembrane helix</keyword>
<dbReference type="Pfam" id="PF18902">
    <property type="entry name" value="DUF5658"/>
    <property type="match status" value="1"/>
</dbReference>
<reference evidence="3 4" key="1">
    <citation type="submission" date="2023-03" db="EMBL/GenBank/DDBJ databases">
        <title>Novel Species.</title>
        <authorList>
            <person name="Ma S."/>
        </authorList>
    </citation>
    <scope>NUCLEOTIDE SEQUENCE [LARGE SCALE GENOMIC DNA]</scope>
    <source>
        <strain evidence="3 4">LIND6LT2</strain>
    </source>
</reference>
<dbReference type="RefSeq" id="WP_341877257.1">
    <property type="nucleotide sequence ID" value="NZ_CP121687.1"/>
</dbReference>
<evidence type="ECO:0000313" key="4">
    <source>
        <dbReference type="Proteomes" id="UP001486565"/>
    </source>
</evidence>
<evidence type="ECO:0000259" key="2">
    <source>
        <dbReference type="Pfam" id="PF18902"/>
    </source>
</evidence>
<gene>
    <name evidence="3" type="ORF">QBE51_01825</name>
</gene>
<dbReference type="Proteomes" id="UP001486565">
    <property type="component" value="Chromosome"/>
</dbReference>
<organism evidence="3 4">
    <name type="scientific">Defluviitalea saccharophila</name>
    <dbReference type="NCBI Taxonomy" id="879970"/>
    <lineage>
        <taxon>Bacteria</taxon>
        <taxon>Bacillati</taxon>
        <taxon>Bacillota</taxon>
        <taxon>Clostridia</taxon>
        <taxon>Lachnospirales</taxon>
        <taxon>Defluviitaleaceae</taxon>
        <taxon>Defluviitalea</taxon>
    </lineage>
</organism>